<sequence>SLHIRKHLLLLYDPPHYSLPQKPLYNFFLLTGGGLLSIINSILLKHKSPYLQLPPTPPRHNPSIRPSRHSPGVLFPSGLFYLGGPATSRFLSPGFVGSIFFTPERPFHQGKELLI</sequence>
<dbReference type="InParanoid" id="A0A3N4KLT1"/>
<dbReference type="Proteomes" id="UP000277580">
    <property type="component" value="Unassembled WGS sequence"/>
</dbReference>
<keyword evidence="1" id="KW-1133">Transmembrane helix</keyword>
<dbReference type="EMBL" id="ML119135">
    <property type="protein sequence ID" value="RPB11526.1"/>
    <property type="molecule type" value="Genomic_DNA"/>
</dbReference>
<keyword evidence="1" id="KW-0812">Transmembrane</keyword>
<evidence type="ECO:0000313" key="3">
    <source>
        <dbReference type="Proteomes" id="UP000277580"/>
    </source>
</evidence>
<accession>A0A3N4KLT1</accession>
<dbReference type="AlphaFoldDB" id="A0A3N4KLT1"/>
<evidence type="ECO:0000256" key="1">
    <source>
        <dbReference type="SAM" id="Phobius"/>
    </source>
</evidence>
<feature type="non-terminal residue" evidence="2">
    <location>
        <position position="1"/>
    </location>
</feature>
<organism evidence="2 3">
    <name type="scientific">Morchella conica CCBAS932</name>
    <dbReference type="NCBI Taxonomy" id="1392247"/>
    <lineage>
        <taxon>Eukaryota</taxon>
        <taxon>Fungi</taxon>
        <taxon>Dikarya</taxon>
        <taxon>Ascomycota</taxon>
        <taxon>Pezizomycotina</taxon>
        <taxon>Pezizomycetes</taxon>
        <taxon>Pezizales</taxon>
        <taxon>Morchellaceae</taxon>
        <taxon>Morchella</taxon>
    </lineage>
</organism>
<keyword evidence="3" id="KW-1185">Reference proteome</keyword>
<reference evidence="2 3" key="1">
    <citation type="journal article" date="2018" name="Nat. Ecol. Evol.">
        <title>Pezizomycetes genomes reveal the molecular basis of ectomycorrhizal truffle lifestyle.</title>
        <authorList>
            <person name="Murat C."/>
            <person name="Payen T."/>
            <person name="Noel B."/>
            <person name="Kuo A."/>
            <person name="Morin E."/>
            <person name="Chen J."/>
            <person name="Kohler A."/>
            <person name="Krizsan K."/>
            <person name="Balestrini R."/>
            <person name="Da Silva C."/>
            <person name="Montanini B."/>
            <person name="Hainaut M."/>
            <person name="Levati E."/>
            <person name="Barry K.W."/>
            <person name="Belfiori B."/>
            <person name="Cichocki N."/>
            <person name="Clum A."/>
            <person name="Dockter R.B."/>
            <person name="Fauchery L."/>
            <person name="Guy J."/>
            <person name="Iotti M."/>
            <person name="Le Tacon F."/>
            <person name="Lindquist E.A."/>
            <person name="Lipzen A."/>
            <person name="Malagnac F."/>
            <person name="Mello A."/>
            <person name="Molinier V."/>
            <person name="Miyauchi S."/>
            <person name="Poulain J."/>
            <person name="Riccioni C."/>
            <person name="Rubini A."/>
            <person name="Sitrit Y."/>
            <person name="Splivallo R."/>
            <person name="Traeger S."/>
            <person name="Wang M."/>
            <person name="Zifcakova L."/>
            <person name="Wipf D."/>
            <person name="Zambonelli A."/>
            <person name="Paolocci F."/>
            <person name="Nowrousian M."/>
            <person name="Ottonello S."/>
            <person name="Baldrian P."/>
            <person name="Spatafora J.W."/>
            <person name="Henrissat B."/>
            <person name="Nagy L.G."/>
            <person name="Aury J.M."/>
            <person name="Wincker P."/>
            <person name="Grigoriev I.V."/>
            <person name="Bonfante P."/>
            <person name="Martin F.M."/>
        </authorList>
    </citation>
    <scope>NUCLEOTIDE SEQUENCE [LARGE SCALE GENOMIC DNA]</scope>
    <source>
        <strain evidence="2 3">CCBAS932</strain>
    </source>
</reference>
<proteinExistence type="predicted"/>
<name>A0A3N4KLT1_9PEZI</name>
<evidence type="ECO:0000313" key="2">
    <source>
        <dbReference type="EMBL" id="RPB11526.1"/>
    </source>
</evidence>
<gene>
    <name evidence="2" type="ORF">P167DRAFT_565856</name>
</gene>
<keyword evidence="1" id="KW-0472">Membrane</keyword>
<protein>
    <submittedName>
        <fullName evidence="2">Uncharacterized protein</fullName>
    </submittedName>
</protein>
<feature type="transmembrane region" description="Helical" evidence="1">
    <location>
        <begin position="24"/>
        <end position="44"/>
    </location>
</feature>
<dbReference type="OrthoDB" id="10652955at2759"/>